<dbReference type="EMBL" id="JAAOAO010000010">
    <property type="protein sequence ID" value="KAF5568284.1"/>
    <property type="molecule type" value="Genomic_DNA"/>
</dbReference>
<dbReference type="AlphaFoldDB" id="A0A8H5NJY2"/>
<evidence type="ECO:0000313" key="3">
    <source>
        <dbReference type="Proteomes" id="UP000574317"/>
    </source>
</evidence>
<evidence type="ECO:0000256" key="1">
    <source>
        <dbReference type="SAM" id="MobiDB-lite"/>
    </source>
</evidence>
<accession>A0A8H5NJY2</accession>
<sequence length="292" mass="33916">MKAVESKDLESLMRLNSILIFNVGCWGVSYLRNILSHGPEHITAKQSNKTLPTELWLEILDLAEIRINKNTYKLVYGIEITEKSTNGSTIEPTLICNVLEEWKDCGELESGDHVEVYEKCLKDPSYEIDPEKDRVEKDIEPFFRITKTALENAYWIPVSHLRFQGDILFHKIEVPDIIARLENGFCNLCMNSRSLDIYLYDARDRASFFCGAVLSHGSCGHDAICPLCLGYEYADEYLDVMYGKCADRYSDEEEEEEEEEEEDTEEEKMAKERFGKRLQKRYQDLGYECWGY</sequence>
<feature type="region of interest" description="Disordered" evidence="1">
    <location>
        <begin position="251"/>
        <end position="270"/>
    </location>
</feature>
<gene>
    <name evidence="2" type="ORF">FNAPI_275</name>
</gene>
<dbReference type="Proteomes" id="UP000574317">
    <property type="component" value="Unassembled WGS sequence"/>
</dbReference>
<evidence type="ECO:0000313" key="2">
    <source>
        <dbReference type="EMBL" id="KAF5568284.1"/>
    </source>
</evidence>
<protein>
    <submittedName>
        <fullName evidence="2">Uncharacterized protein</fullName>
    </submittedName>
</protein>
<reference evidence="2 3" key="1">
    <citation type="submission" date="2020-05" db="EMBL/GenBank/DDBJ databases">
        <title>Identification and distribution of gene clusters putatively required for synthesis of sphingolipid metabolism inhibitors in phylogenetically diverse species of the filamentous fungus Fusarium.</title>
        <authorList>
            <person name="Kim H.-S."/>
            <person name="Busman M."/>
            <person name="Brown D.W."/>
            <person name="Divon H."/>
            <person name="Uhlig S."/>
            <person name="Proctor R.H."/>
        </authorList>
    </citation>
    <scope>NUCLEOTIDE SEQUENCE [LARGE SCALE GENOMIC DNA]</scope>
    <source>
        <strain evidence="2 3">NRRL 25196</strain>
    </source>
</reference>
<organism evidence="2 3">
    <name type="scientific">Fusarium napiforme</name>
    <dbReference type="NCBI Taxonomy" id="42672"/>
    <lineage>
        <taxon>Eukaryota</taxon>
        <taxon>Fungi</taxon>
        <taxon>Dikarya</taxon>
        <taxon>Ascomycota</taxon>
        <taxon>Pezizomycotina</taxon>
        <taxon>Sordariomycetes</taxon>
        <taxon>Hypocreomycetidae</taxon>
        <taxon>Hypocreales</taxon>
        <taxon>Nectriaceae</taxon>
        <taxon>Fusarium</taxon>
        <taxon>Fusarium fujikuroi species complex</taxon>
    </lineage>
</organism>
<feature type="compositionally biased region" description="Acidic residues" evidence="1">
    <location>
        <begin position="251"/>
        <end position="266"/>
    </location>
</feature>
<comment type="caution">
    <text evidence="2">The sequence shown here is derived from an EMBL/GenBank/DDBJ whole genome shotgun (WGS) entry which is preliminary data.</text>
</comment>
<name>A0A8H5NJY2_9HYPO</name>
<keyword evidence="3" id="KW-1185">Reference proteome</keyword>
<proteinExistence type="predicted"/>